<dbReference type="SUPFAM" id="SSF53756">
    <property type="entry name" value="UDP-Glycosyltransferase/glycogen phosphorylase"/>
    <property type="match status" value="1"/>
</dbReference>
<evidence type="ECO:0000313" key="2">
    <source>
        <dbReference type="Proteomes" id="UP000310065"/>
    </source>
</evidence>
<gene>
    <name evidence="1" type="ORF">FFU37_11735</name>
</gene>
<protein>
    <submittedName>
        <fullName evidence="1">Glycosyltransferase family 1 protein</fullName>
    </submittedName>
</protein>
<dbReference type="GO" id="GO:0016740">
    <property type="term" value="F:transferase activity"/>
    <property type="evidence" value="ECO:0007669"/>
    <property type="project" value="UniProtKB-KW"/>
</dbReference>
<dbReference type="Gene3D" id="3.40.50.11190">
    <property type="match status" value="1"/>
</dbReference>
<dbReference type="EMBL" id="CP040558">
    <property type="protein sequence ID" value="QCU75089.1"/>
    <property type="molecule type" value="Genomic_DNA"/>
</dbReference>
<dbReference type="Proteomes" id="UP000310065">
    <property type="component" value="Chromosome L1"/>
</dbReference>
<reference evidence="1 2" key="1">
    <citation type="submission" date="2019-05" db="EMBL/GenBank/DDBJ databases">
        <title>Complete genome sequence of Pseudoalteromonas sp. 16-SW-7(T) isolated from the Okhotsk Sea, Russia.</title>
        <authorList>
            <person name="Nguyen T.H."/>
            <person name="Nedashkovskaya O.I."/>
            <person name="Kim S.-G."/>
        </authorList>
    </citation>
    <scope>NUCLEOTIDE SEQUENCE [LARGE SCALE GENOMIC DNA]</scope>
    <source>
        <strain evidence="1 2">16-SW-7</strain>
    </source>
</reference>
<dbReference type="Gene3D" id="3.40.50.2000">
    <property type="entry name" value="Glycogen Phosphorylase B"/>
    <property type="match status" value="1"/>
</dbReference>
<sequence length="357" mass="39274">MSNKRLLFIPVSSPEGIGEYMRSLLLAQSLKAELTDSLDIHFILNKHTSYAKKCPFEATLLEHSATKELDSVCDFIEQFKPDVVVFDCAGRAGHMKAAKKVGAKVVFISQHAKKRAKGLKLNRINLIDTHWVVQPDYCIEPLTWAESAKLDMFPLAHPRNVGPFVPFASCEQKRDVLNRYNLVSDGYFIVNAGSGGHILNNLNCAEVYFKAALKITKHTGLKAVVVFGANYNKAIPKSDEVTCLSSLQGTEFLALMSQAKVALLSGGDTLLQAIAVQTPVVACAISKDQNTRLDHCVNAGVVIKANLDIDEITTKIAQVITEPFYSEFIGKYKQLDSTHSFDVITTGIKNMLVGDRL</sequence>
<proteinExistence type="predicted"/>
<dbReference type="GeneID" id="88776326"/>
<accession>A0A4P9J314</accession>
<dbReference type="RefSeq" id="WP_024604042.1">
    <property type="nucleotide sequence ID" value="NZ_CP040558.1"/>
</dbReference>
<organism evidence="1 2">
    <name type="scientific">Pseudoalteromonas distincta</name>
    <dbReference type="NCBI Taxonomy" id="77608"/>
    <lineage>
        <taxon>Bacteria</taxon>
        <taxon>Pseudomonadati</taxon>
        <taxon>Pseudomonadota</taxon>
        <taxon>Gammaproteobacteria</taxon>
        <taxon>Alteromonadales</taxon>
        <taxon>Pseudoalteromonadaceae</taxon>
        <taxon>Pseudoalteromonas</taxon>
    </lineage>
</organism>
<evidence type="ECO:0000313" key="1">
    <source>
        <dbReference type="EMBL" id="QCU75089.1"/>
    </source>
</evidence>
<name>A0A4P9J314_9GAMM</name>
<keyword evidence="1" id="KW-0808">Transferase</keyword>
<dbReference type="KEGG" id="pdv:FFU37_11735"/>
<dbReference type="AlphaFoldDB" id="A0A4P9J314"/>